<keyword evidence="2" id="KW-0238">DNA-binding</keyword>
<organism evidence="6 7">
    <name type="scientific">Bordetella bronchiseptica 253</name>
    <dbReference type="NCBI Taxonomy" id="568707"/>
    <lineage>
        <taxon>Bacteria</taxon>
        <taxon>Pseudomonadati</taxon>
        <taxon>Pseudomonadota</taxon>
        <taxon>Betaproteobacteria</taxon>
        <taxon>Burkholderiales</taxon>
        <taxon>Alcaligenaceae</taxon>
        <taxon>Bordetella</taxon>
    </lineage>
</organism>
<proteinExistence type="predicted"/>
<name>A0A0C6P7V7_BORBO</name>
<dbReference type="Gene3D" id="1.20.120.530">
    <property type="entry name" value="GntR ligand-binding domain-like"/>
    <property type="match status" value="1"/>
</dbReference>
<dbReference type="InterPro" id="IPR000524">
    <property type="entry name" value="Tscrpt_reg_HTH_GntR"/>
</dbReference>
<feature type="domain" description="HTH gntR-type" evidence="5">
    <location>
        <begin position="45"/>
        <end position="112"/>
    </location>
</feature>
<dbReference type="Proteomes" id="UP000007564">
    <property type="component" value="Chromosome"/>
</dbReference>
<dbReference type="InterPro" id="IPR011711">
    <property type="entry name" value="GntR_C"/>
</dbReference>
<dbReference type="PANTHER" id="PTHR43537">
    <property type="entry name" value="TRANSCRIPTIONAL REGULATOR, GNTR FAMILY"/>
    <property type="match status" value="1"/>
</dbReference>
<evidence type="ECO:0000256" key="2">
    <source>
        <dbReference type="ARBA" id="ARBA00023125"/>
    </source>
</evidence>
<dbReference type="Pfam" id="PF00392">
    <property type="entry name" value="GntR"/>
    <property type="match status" value="1"/>
</dbReference>
<keyword evidence="3" id="KW-0804">Transcription</keyword>
<dbReference type="PANTHER" id="PTHR43537:SF24">
    <property type="entry name" value="GLUCONATE OPERON TRANSCRIPTIONAL REPRESSOR"/>
    <property type="match status" value="1"/>
</dbReference>
<evidence type="ECO:0000313" key="6">
    <source>
        <dbReference type="EMBL" id="CCJ54438.1"/>
    </source>
</evidence>
<keyword evidence="1" id="KW-0805">Transcription regulation</keyword>
<accession>A0A0C6P7V7</accession>
<dbReference type="GO" id="GO:0003677">
    <property type="term" value="F:DNA binding"/>
    <property type="evidence" value="ECO:0007669"/>
    <property type="project" value="UniProtKB-KW"/>
</dbReference>
<dbReference type="EMBL" id="HE965806">
    <property type="protein sequence ID" value="CCJ54438.1"/>
    <property type="molecule type" value="Genomic_DNA"/>
</dbReference>
<dbReference type="SMART" id="SM00895">
    <property type="entry name" value="FCD"/>
    <property type="match status" value="1"/>
</dbReference>
<dbReference type="PROSITE" id="PS50949">
    <property type="entry name" value="HTH_GNTR"/>
    <property type="match status" value="1"/>
</dbReference>
<dbReference type="OrthoDB" id="8640050at2"/>
<dbReference type="KEGG" id="bbh:BN112_2521"/>
<evidence type="ECO:0000256" key="1">
    <source>
        <dbReference type="ARBA" id="ARBA00023015"/>
    </source>
</evidence>
<protein>
    <submittedName>
        <fullName evidence="6">GntR family transcriptional regulator</fullName>
    </submittedName>
</protein>
<dbReference type="InterPro" id="IPR036388">
    <property type="entry name" value="WH-like_DNA-bd_sf"/>
</dbReference>
<evidence type="ECO:0000259" key="5">
    <source>
        <dbReference type="PROSITE" id="PS50949"/>
    </source>
</evidence>
<dbReference type="Pfam" id="PF07729">
    <property type="entry name" value="FCD"/>
    <property type="match status" value="1"/>
</dbReference>
<dbReference type="InterPro" id="IPR008920">
    <property type="entry name" value="TF_FadR/GntR_C"/>
</dbReference>
<dbReference type="AlphaFoldDB" id="A0A0C6P7V7"/>
<dbReference type="Gene3D" id="1.10.10.10">
    <property type="entry name" value="Winged helix-like DNA-binding domain superfamily/Winged helix DNA-binding domain"/>
    <property type="match status" value="1"/>
</dbReference>
<evidence type="ECO:0000256" key="4">
    <source>
        <dbReference type="SAM" id="MobiDB-lite"/>
    </source>
</evidence>
<dbReference type="SUPFAM" id="SSF48008">
    <property type="entry name" value="GntR ligand-binding domain-like"/>
    <property type="match status" value="1"/>
</dbReference>
<gene>
    <name evidence="6" type="ORF">BN112_2521</name>
</gene>
<dbReference type="InterPro" id="IPR036390">
    <property type="entry name" value="WH_DNA-bd_sf"/>
</dbReference>
<dbReference type="SMART" id="SM00345">
    <property type="entry name" value="HTH_GNTR"/>
    <property type="match status" value="1"/>
</dbReference>
<dbReference type="CDD" id="cd07377">
    <property type="entry name" value="WHTH_GntR"/>
    <property type="match status" value="1"/>
</dbReference>
<dbReference type="GO" id="GO:0003700">
    <property type="term" value="F:DNA-binding transcription factor activity"/>
    <property type="evidence" value="ECO:0007669"/>
    <property type="project" value="InterPro"/>
</dbReference>
<sequence>MRHPRMGAGYTIRSPSWPFLPDRTSMTRQPQSADIEELPLGRTSKSLPEQVADRLMQSIQTGVLQPGERLKEETLSDRFAVSRTTVREAISTLERRGVIERVPRFGARVREIRADEIEEIFCIRAQLLGLAARRVAEHGDDEILAQLRQQVERLRQLADKPSTSPASYAKVSIETQQLLIQAVGWKQLGTMYEGLSNQMLWKTSVRGKSLSFQSQQRRRESVGDWQRLLEAVCTRDAAAAEESAKLLLGASYRAVRGQLAS</sequence>
<dbReference type="HOGENOM" id="CLU_017584_5_1_4"/>
<evidence type="ECO:0000256" key="3">
    <source>
        <dbReference type="ARBA" id="ARBA00023163"/>
    </source>
</evidence>
<dbReference type="PRINTS" id="PR00035">
    <property type="entry name" value="HTHGNTR"/>
</dbReference>
<feature type="region of interest" description="Disordered" evidence="4">
    <location>
        <begin position="1"/>
        <end position="33"/>
    </location>
</feature>
<reference evidence="6 7" key="1">
    <citation type="journal article" date="2012" name="BMC Genomics">
        <title>Comparative genomics of the classical Bordetella subspecies: the evolution and exchange of virulence-associated diversity amongst closely related pathogens.</title>
        <authorList>
            <person name="Park J."/>
            <person name="Zhang Y."/>
            <person name="Buboltz A.M."/>
            <person name="Zhang X."/>
            <person name="Schuster S.C."/>
            <person name="Ahuja U."/>
            <person name="Liu M."/>
            <person name="Miller J.F."/>
            <person name="Sebaihia M."/>
            <person name="Bentley S.D."/>
            <person name="Parkhill J."/>
            <person name="Harvill E.T."/>
        </authorList>
    </citation>
    <scope>NUCLEOTIDE SEQUENCE [LARGE SCALE GENOMIC DNA]</scope>
    <source>
        <strain evidence="6 7">253</strain>
    </source>
</reference>
<dbReference type="SUPFAM" id="SSF46785">
    <property type="entry name" value="Winged helix' DNA-binding domain"/>
    <property type="match status" value="1"/>
</dbReference>
<evidence type="ECO:0000313" key="7">
    <source>
        <dbReference type="Proteomes" id="UP000007564"/>
    </source>
</evidence>